<dbReference type="AlphaFoldDB" id="A0AAU7NU38"/>
<reference evidence="1 2" key="1">
    <citation type="journal article" date="2024" name="Microbiology">
        <title>Methylomarinum rosea sp. nov., a novel halophilic methanotrophic bacterium from the hypersaline Lake Elton.</title>
        <authorList>
            <person name="Suleimanov R.Z."/>
            <person name="Oshkin I.Y."/>
            <person name="Danilova O.V."/>
            <person name="Suzina N.E."/>
            <person name="Dedysh S.N."/>
        </authorList>
    </citation>
    <scope>NUCLEOTIDE SEQUENCE [LARGE SCALE GENOMIC DNA]</scope>
    <source>
        <strain evidence="1 2">Ch1-1</strain>
    </source>
</reference>
<dbReference type="EMBL" id="CP157743">
    <property type="protein sequence ID" value="XBS20502.1"/>
    <property type="molecule type" value="Genomic_DNA"/>
</dbReference>
<dbReference type="PANTHER" id="PTHR39206:SF1">
    <property type="entry name" value="SLL8004 PROTEIN"/>
    <property type="match status" value="1"/>
</dbReference>
<proteinExistence type="predicted"/>
<gene>
    <name evidence="1" type="ORF">Q9L42_019485</name>
</gene>
<dbReference type="Proteomes" id="UP001225378">
    <property type="component" value="Chromosome"/>
</dbReference>
<dbReference type="KEGG" id="mech:Q9L42_019485"/>
<sequence length="83" mass="9248">MQVFWIIAGPNGAGKTTFAMEYLPAVTHCKNVINADMIAVGVSPLAPDINRSLRVVFFLMRLNVVSTNVKTLLSKLRFREKLI</sequence>
<accession>A0AAU7NU38</accession>
<dbReference type="PANTHER" id="PTHR39206">
    <property type="entry name" value="SLL8004 PROTEIN"/>
    <property type="match status" value="1"/>
</dbReference>
<evidence type="ECO:0000313" key="1">
    <source>
        <dbReference type="EMBL" id="XBS20502.1"/>
    </source>
</evidence>
<evidence type="ECO:0008006" key="3">
    <source>
        <dbReference type="Google" id="ProtNLM"/>
    </source>
</evidence>
<dbReference type="RefSeq" id="WP_305906717.1">
    <property type="nucleotide sequence ID" value="NZ_CP157743.1"/>
</dbReference>
<name>A0AAU7NU38_9GAMM</name>
<evidence type="ECO:0000313" key="2">
    <source>
        <dbReference type="Proteomes" id="UP001225378"/>
    </source>
</evidence>
<organism evidence="1 2">
    <name type="scientific">Methylomarinum roseum</name>
    <dbReference type="NCBI Taxonomy" id="3067653"/>
    <lineage>
        <taxon>Bacteria</taxon>
        <taxon>Pseudomonadati</taxon>
        <taxon>Pseudomonadota</taxon>
        <taxon>Gammaproteobacteria</taxon>
        <taxon>Methylococcales</taxon>
        <taxon>Methylococcaceae</taxon>
        <taxon>Methylomarinum</taxon>
    </lineage>
</organism>
<keyword evidence="2" id="KW-1185">Reference proteome</keyword>
<protein>
    <recommendedName>
        <fullName evidence="3">UDP-N-acetylglucosamine kinase</fullName>
    </recommendedName>
</protein>